<name>A0ABU3W019_9GAMM</name>
<feature type="domain" description="HAMP" evidence="12">
    <location>
        <begin position="323"/>
        <end position="377"/>
    </location>
</feature>
<accession>A0ABU3W019</accession>
<evidence type="ECO:0000313" key="14">
    <source>
        <dbReference type="Proteomes" id="UP001269819"/>
    </source>
</evidence>
<evidence type="ECO:0000256" key="3">
    <source>
        <dbReference type="ARBA" id="ARBA00022500"/>
    </source>
</evidence>
<dbReference type="SMART" id="SM00283">
    <property type="entry name" value="MA"/>
    <property type="match status" value="1"/>
</dbReference>
<evidence type="ECO:0000256" key="9">
    <source>
        <dbReference type="PROSITE-ProRule" id="PRU00284"/>
    </source>
</evidence>
<dbReference type="SUPFAM" id="SSF58104">
    <property type="entry name" value="Methyl-accepting chemotaxis protein (MCP) signaling domain"/>
    <property type="match status" value="1"/>
</dbReference>
<dbReference type="PROSITE" id="PS50111">
    <property type="entry name" value="CHEMOTAXIS_TRANSDUC_2"/>
    <property type="match status" value="1"/>
</dbReference>
<evidence type="ECO:0000256" key="7">
    <source>
        <dbReference type="ARBA" id="ARBA00023224"/>
    </source>
</evidence>
<protein>
    <submittedName>
        <fullName evidence="13">Methyl-accepting chemotaxis protein</fullName>
    </submittedName>
</protein>
<dbReference type="InterPro" id="IPR004089">
    <property type="entry name" value="MCPsignal_dom"/>
</dbReference>
<dbReference type="Pfam" id="PF02743">
    <property type="entry name" value="dCache_1"/>
    <property type="match status" value="1"/>
</dbReference>
<evidence type="ECO:0000259" key="12">
    <source>
        <dbReference type="PROSITE" id="PS50885"/>
    </source>
</evidence>
<dbReference type="Gene3D" id="3.30.450.20">
    <property type="entry name" value="PAS domain"/>
    <property type="match status" value="2"/>
</dbReference>
<keyword evidence="14" id="KW-1185">Reference proteome</keyword>
<comment type="subcellular location">
    <subcellularLocation>
        <location evidence="1">Cell membrane</location>
        <topology evidence="1">Multi-pass membrane protein</topology>
    </subcellularLocation>
</comment>
<dbReference type="Pfam" id="PF00015">
    <property type="entry name" value="MCPsignal"/>
    <property type="match status" value="1"/>
</dbReference>
<dbReference type="PROSITE" id="PS50885">
    <property type="entry name" value="HAMP"/>
    <property type="match status" value="1"/>
</dbReference>
<evidence type="ECO:0000256" key="10">
    <source>
        <dbReference type="SAM" id="Phobius"/>
    </source>
</evidence>
<keyword evidence="7 9" id="KW-0807">Transducer</keyword>
<evidence type="ECO:0000256" key="4">
    <source>
        <dbReference type="ARBA" id="ARBA00022692"/>
    </source>
</evidence>
<dbReference type="CDD" id="cd12912">
    <property type="entry name" value="PDC2_MCP_like"/>
    <property type="match status" value="1"/>
</dbReference>
<dbReference type="Gene3D" id="1.10.287.950">
    <property type="entry name" value="Methyl-accepting chemotaxis protein"/>
    <property type="match status" value="1"/>
</dbReference>
<dbReference type="PANTHER" id="PTHR32089">
    <property type="entry name" value="METHYL-ACCEPTING CHEMOTAXIS PROTEIN MCPB"/>
    <property type="match status" value="1"/>
</dbReference>
<dbReference type="SMART" id="SM00304">
    <property type="entry name" value="HAMP"/>
    <property type="match status" value="1"/>
</dbReference>
<dbReference type="CDD" id="cd06225">
    <property type="entry name" value="HAMP"/>
    <property type="match status" value="1"/>
</dbReference>
<dbReference type="InterPro" id="IPR033479">
    <property type="entry name" value="dCache_1"/>
</dbReference>
<keyword evidence="3" id="KW-0145">Chemotaxis</keyword>
<evidence type="ECO:0000256" key="5">
    <source>
        <dbReference type="ARBA" id="ARBA00022989"/>
    </source>
</evidence>
<dbReference type="CDD" id="cd18773">
    <property type="entry name" value="PDC1_HK_sensor"/>
    <property type="match status" value="1"/>
</dbReference>
<evidence type="ECO:0000256" key="1">
    <source>
        <dbReference type="ARBA" id="ARBA00004651"/>
    </source>
</evidence>
<gene>
    <name evidence="13" type="ORF">RYS15_13495</name>
</gene>
<dbReference type="EMBL" id="JAWIIJ010000008">
    <property type="protein sequence ID" value="MDV2079700.1"/>
    <property type="molecule type" value="Genomic_DNA"/>
</dbReference>
<reference evidence="13 14" key="1">
    <citation type="submission" date="2023-10" db="EMBL/GenBank/DDBJ databases">
        <title>Characteristics and mechanism of a salt-tolerant marine origin heterotrophic nitrifying- aerobic denitrifying bacteria Marinobacter xestospongiae HN1.</title>
        <authorList>
            <person name="Qi R."/>
        </authorList>
    </citation>
    <scope>NUCLEOTIDE SEQUENCE [LARGE SCALE GENOMIC DNA]</scope>
    <source>
        <strain evidence="13 14">HN1</strain>
    </source>
</reference>
<dbReference type="RefSeq" id="WP_316974197.1">
    <property type="nucleotide sequence ID" value="NZ_JAWIIJ010000008.1"/>
</dbReference>
<sequence length="655" mass="71064">MKIKTKLLSAFLATTLLPVLIVSLITINNVIEQAEADFLNTSTTDISIVDQSFENFFDVIGYNVSFMAEASAVTNTNAGPLTKYFGEGRKPSQVARQNGGREEAIFDLFSAIGDNNPMLGYVYMGEKDGGYLEWPGTADYGDWDPRTEPWFDIGKQANYQIARRDGYYWEPDDAVYVSVLKGYRNSQGDFGGVVAIDVSLKSLTDMVQQIRLGDSGYLIIVEGSGNILVDGGNPENNFQSLTELEDDYFGLIDATESGVIEFSIDGVDYMANVYHSEALGWKFVGLMEKDEIFASAREVGMTTAIVSLVLVVLFGVLGLYIANRIVTPINSVKDNLKTIAEGEGDLTTRIPVASRDEAGELAQWFNQFIESTQTMIQDIKSTAHDMDRVSADTSGKSADMSDNASQQLGSIEQIVTAVTEMAAAANEVAKNCVDTASVSENGMEATSSGKDVINRSAAGVEALGESIKSSNSVILELEKETGNINNILSTIQDIAEQTNLLALNAAIEAARAGEQGRGFAVVADEVRSLAQRTQSSTEEINKILSQLVNRTKDVSANMERSSRQSEEAVALTAEALQAFDRIEEAVEKIRDMTTQTASAAEEQHLVTEDINQNIVTINDSANHVTGVSREVAGLCARQAELNARLTQLVARFKTE</sequence>
<feature type="domain" description="Methyl-accepting transducer" evidence="11">
    <location>
        <begin position="382"/>
        <end position="618"/>
    </location>
</feature>
<keyword evidence="2" id="KW-1003">Cell membrane</keyword>
<feature type="transmembrane region" description="Helical" evidence="10">
    <location>
        <begin position="299"/>
        <end position="322"/>
    </location>
</feature>
<comment type="similarity">
    <text evidence="8">Belongs to the methyl-accepting chemotaxis (MCP) protein family.</text>
</comment>
<evidence type="ECO:0000313" key="13">
    <source>
        <dbReference type="EMBL" id="MDV2079700.1"/>
    </source>
</evidence>
<keyword evidence="6 10" id="KW-0472">Membrane</keyword>
<dbReference type="CDD" id="cd11386">
    <property type="entry name" value="MCP_signal"/>
    <property type="match status" value="1"/>
</dbReference>
<dbReference type="InterPro" id="IPR003660">
    <property type="entry name" value="HAMP_dom"/>
</dbReference>
<proteinExistence type="inferred from homology"/>
<dbReference type="Proteomes" id="UP001269819">
    <property type="component" value="Unassembled WGS sequence"/>
</dbReference>
<keyword evidence="5 10" id="KW-1133">Transmembrane helix</keyword>
<evidence type="ECO:0000259" key="11">
    <source>
        <dbReference type="PROSITE" id="PS50111"/>
    </source>
</evidence>
<dbReference type="PANTHER" id="PTHR32089:SF112">
    <property type="entry name" value="LYSOZYME-LIKE PROTEIN-RELATED"/>
    <property type="match status" value="1"/>
</dbReference>
<evidence type="ECO:0000256" key="2">
    <source>
        <dbReference type="ARBA" id="ARBA00022475"/>
    </source>
</evidence>
<evidence type="ECO:0000256" key="6">
    <source>
        <dbReference type="ARBA" id="ARBA00023136"/>
    </source>
</evidence>
<keyword evidence="4 10" id="KW-0812">Transmembrane</keyword>
<comment type="caution">
    <text evidence="13">The sequence shown here is derived from an EMBL/GenBank/DDBJ whole genome shotgun (WGS) entry which is preliminary data.</text>
</comment>
<organism evidence="13 14">
    <name type="scientific">Marinobacter xestospongiae</name>
    <dbReference type="NCBI Taxonomy" id="994319"/>
    <lineage>
        <taxon>Bacteria</taxon>
        <taxon>Pseudomonadati</taxon>
        <taxon>Pseudomonadota</taxon>
        <taxon>Gammaproteobacteria</taxon>
        <taxon>Pseudomonadales</taxon>
        <taxon>Marinobacteraceae</taxon>
        <taxon>Marinobacter</taxon>
    </lineage>
</organism>
<evidence type="ECO:0000256" key="8">
    <source>
        <dbReference type="ARBA" id="ARBA00029447"/>
    </source>
</evidence>
<dbReference type="Pfam" id="PF00672">
    <property type="entry name" value="HAMP"/>
    <property type="match status" value="1"/>
</dbReference>